<feature type="transmembrane region" description="Helical" evidence="1">
    <location>
        <begin position="78"/>
        <end position="95"/>
    </location>
</feature>
<keyword evidence="1" id="KW-0472">Membrane</keyword>
<sequence>MAEIKKDKVAIPVIIILSVLVPLIVLVLMNLPERYNFLGVQVGAFPLFHAVLNGLTAVLLLMGFFCIRSGNRIMHRNMMISAFGLSAVFLISYVISKISNEPVPYGGEGYLRPIYFFILISHIVLSAIIVPLVLFTMYRGLTNEYKKHRKIARWTFPIWLYVAVTGVLVYLFMIPYY</sequence>
<organism evidence="2 3">
    <name type="scientific">Mesonia mobilis</name>
    <dbReference type="NCBI Taxonomy" id="369791"/>
    <lineage>
        <taxon>Bacteria</taxon>
        <taxon>Pseudomonadati</taxon>
        <taxon>Bacteroidota</taxon>
        <taxon>Flavobacteriia</taxon>
        <taxon>Flavobacteriales</taxon>
        <taxon>Flavobacteriaceae</taxon>
        <taxon>Mesonia</taxon>
    </lineage>
</organism>
<feature type="transmembrane region" description="Helical" evidence="1">
    <location>
        <begin position="43"/>
        <end position="66"/>
    </location>
</feature>
<accession>A0ABQ3BHM8</accession>
<gene>
    <name evidence="2" type="primary">yozB</name>
    <name evidence="2" type="ORF">GCM10008088_02770</name>
</gene>
<dbReference type="InterPro" id="IPR007352">
    <property type="entry name" value="DUF420"/>
</dbReference>
<keyword evidence="1" id="KW-1133">Transmembrane helix</keyword>
<feature type="transmembrane region" description="Helical" evidence="1">
    <location>
        <begin position="115"/>
        <end position="138"/>
    </location>
</feature>
<comment type="caution">
    <text evidence="2">The sequence shown here is derived from an EMBL/GenBank/DDBJ whole genome shotgun (WGS) entry which is preliminary data.</text>
</comment>
<proteinExistence type="predicted"/>
<feature type="transmembrane region" description="Helical" evidence="1">
    <location>
        <begin position="9"/>
        <end position="31"/>
    </location>
</feature>
<evidence type="ECO:0000256" key="1">
    <source>
        <dbReference type="SAM" id="Phobius"/>
    </source>
</evidence>
<dbReference type="PANTHER" id="PTHR37692">
    <property type="entry name" value="HYPOTHETICAL MEMBRANE SPANNING PROTEIN"/>
    <property type="match status" value="1"/>
</dbReference>
<keyword evidence="1" id="KW-0812">Transmembrane</keyword>
<reference evidence="3" key="1">
    <citation type="journal article" date="2019" name="Int. J. Syst. Evol. Microbiol.">
        <title>The Global Catalogue of Microorganisms (GCM) 10K type strain sequencing project: providing services to taxonomists for standard genome sequencing and annotation.</title>
        <authorList>
            <consortium name="The Broad Institute Genomics Platform"/>
            <consortium name="The Broad Institute Genome Sequencing Center for Infectious Disease"/>
            <person name="Wu L."/>
            <person name="Ma J."/>
        </authorList>
    </citation>
    <scope>NUCLEOTIDE SEQUENCE [LARGE SCALE GENOMIC DNA]</scope>
    <source>
        <strain evidence="3">KCTC 12708</strain>
    </source>
</reference>
<dbReference type="Pfam" id="PF04238">
    <property type="entry name" value="DUF420"/>
    <property type="match status" value="1"/>
</dbReference>
<keyword evidence="3" id="KW-1185">Reference proteome</keyword>
<dbReference type="EMBL" id="BMWY01000001">
    <property type="protein sequence ID" value="GGZ45029.1"/>
    <property type="molecule type" value="Genomic_DNA"/>
</dbReference>
<evidence type="ECO:0000313" key="3">
    <source>
        <dbReference type="Proteomes" id="UP000615593"/>
    </source>
</evidence>
<dbReference type="PANTHER" id="PTHR37692:SF1">
    <property type="entry name" value="DUF420 DOMAIN-CONTAINING PROTEIN"/>
    <property type="match status" value="1"/>
</dbReference>
<dbReference type="RefSeq" id="WP_027885895.1">
    <property type="nucleotide sequence ID" value="NZ_BMWY01000001.1"/>
</dbReference>
<protein>
    <submittedName>
        <fullName evidence="2">Membrane protein YozB</fullName>
    </submittedName>
</protein>
<name>A0ABQ3BHM8_9FLAO</name>
<dbReference type="GeneID" id="94367920"/>
<evidence type="ECO:0000313" key="2">
    <source>
        <dbReference type="EMBL" id="GGZ45029.1"/>
    </source>
</evidence>
<feature type="transmembrane region" description="Helical" evidence="1">
    <location>
        <begin position="158"/>
        <end position="176"/>
    </location>
</feature>
<dbReference type="Proteomes" id="UP000615593">
    <property type="component" value="Unassembled WGS sequence"/>
</dbReference>